<evidence type="ECO:0000256" key="2">
    <source>
        <dbReference type="PROSITE-ProRule" id="PRU00110"/>
    </source>
</evidence>
<feature type="modified residue" description="Phosphohistidine" evidence="2">
    <location>
        <position position="56"/>
    </location>
</feature>
<gene>
    <name evidence="4" type="ORF">soil367_06965</name>
</gene>
<dbReference type="InterPro" id="IPR036641">
    <property type="entry name" value="HPT_dom_sf"/>
</dbReference>
<evidence type="ECO:0000313" key="4">
    <source>
        <dbReference type="EMBL" id="QCF25677.1"/>
    </source>
</evidence>
<evidence type="ECO:0000313" key="5">
    <source>
        <dbReference type="Proteomes" id="UP000298049"/>
    </source>
</evidence>
<reference evidence="4 5" key="1">
    <citation type="submission" date="2018-07" db="EMBL/GenBank/DDBJ databases">
        <title>Marsedoiliclastica nanhaica gen. nov. sp. nov., a novel marine hydrocarbonoclastic bacterium isolated from an in-situ enriched hydrocarbon-degrading consortium in deep-sea sediment.</title>
        <authorList>
            <person name="Dong C."/>
            <person name="Ma T."/>
            <person name="Liu R."/>
            <person name="Shao Z."/>
        </authorList>
    </citation>
    <scope>NUCLEOTIDE SEQUENCE [LARGE SCALE GENOMIC DNA]</scope>
    <source>
        <strain evidence="5">soil36-7</strain>
    </source>
</reference>
<dbReference type="AlphaFoldDB" id="A0A4P7XIH5"/>
<keyword evidence="1" id="KW-0902">Two-component regulatory system</keyword>
<dbReference type="GO" id="GO:0000160">
    <property type="term" value="P:phosphorelay signal transduction system"/>
    <property type="evidence" value="ECO:0007669"/>
    <property type="project" value="UniProtKB-KW"/>
</dbReference>
<dbReference type="KEGG" id="hmi:soil367_06965"/>
<keyword evidence="2" id="KW-0597">Phosphoprotein</keyword>
<dbReference type="SUPFAM" id="SSF47226">
    <property type="entry name" value="Histidine-containing phosphotransfer domain, HPT domain"/>
    <property type="match status" value="1"/>
</dbReference>
<dbReference type="Gene3D" id="1.20.120.160">
    <property type="entry name" value="HPT domain"/>
    <property type="match status" value="1"/>
</dbReference>
<proteinExistence type="predicted"/>
<protein>
    <submittedName>
        <fullName evidence="4">Hpt domain-containing protein</fullName>
    </submittedName>
</protein>
<dbReference type="InterPro" id="IPR008207">
    <property type="entry name" value="Sig_transdc_His_kin_Hpt_dom"/>
</dbReference>
<evidence type="ECO:0000256" key="1">
    <source>
        <dbReference type="ARBA" id="ARBA00023012"/>
    </source>
</evidence>
<organism evidence="4 5">
    <name type="scientific">Hydrocarboniclastica marina</name>
    <dbReference type="NCBI Taxonomy" id="2259620"/>
    <lineage>
        <taxon>Bacteria</taxon>
        <taxon>Pseudomonadati</taxon>
        <taxon>Pseudomonadota</taxon>
        <taxon>Gammaproteobacteria</taxon>
        <taxon>Alteromonadales</taxon>
        <taxon>Alteromonadaceae</taxon>
        <taxon>Hydrocarboniclastica</taxon>
    </lineage>
</organism>
<dbReference type="Pfam" id="PF01627">
    <property type="entry name" value="Hpt"/>
    <property type="match status" value="1"/>
</dbReference>
<dbReference type="OrthoDB" id="9131849at2"/>
<sequence>MDEHLDHEALAELREVMEEDFETLLGTYLNDSRMRISALADAAEAGNPELYARTAHSLKGSCINIGAMRLGQLCAGAERTGRSGDLGGAQKDLQVIQSEFEIVAEQLNSYIHH</sequence>
<keyword evidence="5" id="KW-1185">Reference proteome</keyword>
<feature type="domain" description="HPt" evidence="3">
    <location>
        <begin position="17"/>
        <end position="110"/>
    </location>
</feature>
<dbReference type="PROSITE" id="PS50894">
    <property type="entry name" value="HPT"/>
    <property type="match status" value="1"/>
</dbReference>
<evidence type="ECO:0000259" key="3">
    <source>
        <dbReference type="PROSITE" id="PS50894"/>
    </source>
</evidence>
<name>A0A4P7XIH5_9ALTE</name>
<dbReference type="EMBL" id="CP031093">
    <property type="protein sequence ID" value="QCF25677.1"/>
    <property type="molecule type" value="Genomic_DNA"/>
</dbReference>
<dbReference type="RefSeq" id="WP_136548199.1">
    <property type="nucleotide sequence ID" value="NZ_CP031093.1"/>
</dbReference>
<dbReference type="GO" id="GO:0004672">
    <property type="term" value="F:protein kinase activity"/>
    <property type="evidence" value="ECO:0007669"/>
    <property type="project" value="UniProtKB-ARBA"/>
</dbReference>
<dbReference type="Proteomes" id="UP000298049">
    <property type="component" value="Chromosome"/>
</dbReference>
<accession>A0A4P7XIH5</accession>